<evidence type="ECO:0000313" key="2">
    <source>
        <dbReference type="Proteomes" id="UP000186631"/>
    </source>
</evidence>
<dbReference type="AlphaFoldDB" id="A0A1Q6ISE4"/>
<reference evidence="1 2" key="1">
    <citation type="journal article" date="2016" name="Nat. Biotechnol.">
        <title>Measurement of bacterial replication rates in microbial communities.</title>
        <authorList>
            <person name="Brown C.T."/>
            <person name="Olm M.R."/>
            <person name="Thomas B.C."/>
            <person name="Banfield J.F."/>
        </authorList>
    </citation>
    <scope>NUCLEOTIDE SEQUENCE [LARGE SCALE GENOMIC DNA]</scope>
    <source>
        <strain evidence="1">42_262</strain>
    </source>
</reference>
<protein>
    <submittedName>
        <fullName evidence="1">Uncharacterized protein</fullName>
    </submittedName>
</protein>
<comment type="caution">
    <text evidence="1">The sequence shown here is derived from an EMBL/GenBank/DDBJ whole genome shotgun (WGS) entry which is preliminary data.</text>
</comment>
<sequence length="73" mass="8540">METVFDYNITDKERENIGISDKERYLAIVGEDTANLDLATLFHTRGDNNRMARYADKLPLDMKLDFYRTVTHP</sequence>
<dbReference type="Proteomes" id="UP000186631">
    <property type="component" value="Unassembled WGS sequence"/>
</dbReference>
<evidence type="ECO:0000313" key="1">
    <source>
        <dbReference type="EMBL" id="OKZ43758.1"/>
    </source>
</evidence>
<accession>A0A1Q6ISE4</accession>
<organism evidence="1 2">
    <name type="scientific">Phocaeicola vulgatus</name>
    <name type="common">Bacteroides vulgatus</name>
    <dbReference type="NCBI Taxonomy" id="821"/>
    <lineage>
        <taxon>Bacteria</taxon>
        <taxon>Pseudomonadati</taxon>
        <taxon>Bacteroidota</taxon>
        <taxon>Bacteroidia</taxon>
        <taxon>Bacteroidales</taxon>
        <taxon>Bacteroidaceae</taxon>
        <taxon>Phocaeicola</taxon>
    </lineage>
</organism>
<dbReference type="EMBL" id="MNQV01000234">
    <property type="protein sequence ID" value="OKZ43758.1"/>
    <property type="molecule type" value="Genomic_DNA"/>
</dbReference>
<proteinExistence type="predicted"/>
<dbReference type="RefSeq" id="WP_211477566.1">
    <property type="nucleotide sequence ID" value="NZ_CAXSSN010000033.1"/>
</dbReference>
<name>A0A1Q6ISE4_PHOVU</name>
<gene>
    <name evidence="1" type="ORF">BHV80_16695</name>
</gene>